<accession>A0A9Q3BT00</accession>
<protein>
    <submittedName>
        <fullName evidence="2">Uncharacterized protein</fullName>
    </submittedName>
</protein>
<evidence type="ECO:0000313" key="3">
    <source>
        <dbReference type="Proteomes" id="UP000765509"/>
    </source>
</evidence>
<dbReference type="EMBL" id="AVOT02002524">
    <property type="protein sequence ID" value="MBW0470718.1"/>
    <property type="molecule type" value="Genomic_DNA"/>
</dbReference>
<gene>
    <name evidence="2" type="ORF">O181_010433</name>
</gene>
<proteinExistence type="predicted"/>
<comment type="caution">
    <text evidence="2">The sequence shown here is derived from an EMBL/GenBank/DDBJ whole genome shotgun (WGS) entry which is preliminary data.</text>
</comment>
<keyword evidence="3" id="KW-1185">Reference proteome</keyword>
<evidence type="ECO:0000313" key="2">
    <source>
        <dbReference type="EMBL" id="MBW0470718.1"/>
    </source>
</evidence>
<dbReference type="Proteomes" id="UP000765509">
    <property type="component" value="Unassembled WGS sequence"/>
</dbReference>
<reference evidence="2" key="1">
    <citation type="submission" date="2021-03" db="EMBL/GenBank/DDBJ databases">
        <title>Draft genome sequence of rust myrtle Austropuccinia psidii MF-1, a brazilian biotype.</title>
        <authorList>
            <person name="Quecine M.C."/>
            <person name="Pachon D.M.R."/>
            <person name="Bonatelli M.L."/>
            <person name="Correr F.H."/>
            <person name="Franceschini L.M."/>
            <person name="Leite T.F."/>
            <person name="Margarido G.R.A."/>
            <person name="Almeida C.A."/>
            <person name="Ferrarezi J.A."/>
            <person name="Labate C.A."/>
        </authorList>
    </citation>
    <scope>NUCLEOTIDE SEQUENCE</scope>
    <source>
        <strain evidence="2">MF-1</strain>
    </source>
</reference>
<feature type="compositionally biased region" description="Polar residues" evidence="1">
    <location>
        <begin position="159"/>
        <end position="169"/>
    </location>
</feature>
<dbReference type="AlphaFoldDB" id="A0A9Q3BT00"/>
<feature type="compositionally biased region" description="Polar residues" evidence="1">
    <location>
        <begin position="41"/>
        <end position="52"/>
    </location>
</feature>
<feature type="region of interest" description="Disordered" evidence="1">
    <location>
        <begin position="32"/>
        <end position="62"/>
    </location>
</feature>
<organism evidence="2 3">
    <name type="scientific">Austropuccinia psidii MF-1</name>
    <dbReference type="NCBI Taxonomy" id="1389203"/>
    <lineage>
        <taxon>Eukaryota</taxon>
        <taxon>Fungi</taxon>
        <taxon>Dikarya</taxon>
        <taxon>Basidiomycota</taxon>
        <taxon>Pucciniomycotina</taxon>
        <taxon>Pucciniomycetes</taxon>
        <taxon>Pucciniales</taxon>
        <taxon>Sphaerophragmiaceae</taxon>
        <taxon>Austropuccinia</taxon>
    </lineage>
</organism>
<evidence type="ECO:0000256" key="1">
    <source>
        <dbReference type="SAM" id="MobiDB-lite"/>
    </source>
</evidence>
<name>A0A9Q3BT00_9BASI</name>
<feature type="region of interest" description="Disordered" evidence="1">
    <location>
        <begin position="159"/>
        <end position="214"/>
    </location>
</feature>
<sequence length="214" mass="23594">MEIQKTHHQIFVEPPVPLAIPLETPTTLPIIPKEEIPNPSTPNLPQNFTPRRNSQHESPHFNPDQHLEVPTNSIPNPLAHVHPLTPKNEIIQEESHLSIVENNSSPNASSQISSNTSTPINATKSHFSLSPIQITNFTSSHALSPQNFENGKNDLLTSQSKLYKPSNSPAPGIREPSNQHPNKGPSLPILHENHQNPPSSLIFAESQPVNSPNY</sequence>